<organism evidence="4 5">
    <name type="scientific">Thalassobacterium sedimentorum</name>
    <dbReference type="NCBI Taxonomy" id="3041258"/>
    <lineage>
        <taxon>Bacteria</taxon>
        <taxon>Pseudomonadati</taxon>
        <taxon>Verrucomicrobiota</taxon>
        <taxon>Opitutia</taxon>
        <taxon>Puniceicoccales</taxon>
        <taxon>Coraliomargaritaceae</taxon>
        <taxon>Thalassobacterium</taxon>
    </lineage>
</organism>
<dbReference type="SUPFAM" id="SSF48452">
    <property type="entry name" value="TPR-like"/>
    <property type="match status" value="1"/>
</dbReference>
<dbReference type="PANTHER" id="PTHR44943">
    <property type="entry name" value="CELLULOSE SYNTHASE OPERON PROTEIN C"/>
    <property type="match status" value="1"/>
</dbReference>
<name>A0ABU1AHL0_9BACT</name>
<dbReference type="PROSITE" id="PS50005">
    <property type="entry name" value="TPR"/>
    <property type="match status" value="1"/>
</dbReference>
<dbReference type="InterPro" id="IPR011990">
    <property type="entry name" value="TPR-like_helical_dom_sf"/>
</dbReference>
<dbReference type="SMART" id="SM00028">
    <property type="entry name" value="TPR"/>
    <property type="match status" value="3"/>
</dbReference>
<evidence type="ECO:0000256" key="3">
    <source>
        <dbReference type="PROSITE-ProRule" id="PRU00339"/>
    </source>
</evidence>
<accession>A0ABU1AHL0</accession>
<keyword evidence="2 3" id="KW-0802">TPR repeat</keyword>
<dbReference type="EMBL" id="JARXIC010000009">
    <property type="protein sequence ID" value="MDQ8194219.1"/>
    <property type="molecule type" value="Genomic_DNA"/>
</dbReference>
<evidence type="ECO:0000256" key="2">
    <source>
        <dbReference type="ARBA" id="ARBA00022803"/>
    </source>
</evidence>
<dbReference type="PANTHER" id="PTHR44943:SF4">
    <property type="entry name" value="TPR REPEAT-CONTAINING PROTEIN MJ0798"/>
    <property type="match status" value="1"/>
</dbReference>
<sequence length="306" mass="34137">MPILQRMILSNLQSSCLAFLFCILTLTLTAQKSPSYDPVLNQNPLVSDAYKLLDVGDTEQALENFQQALSQNQDDLSARLGQAMILAELERHAEAFESYDSIVQSYPRHAFAWNGRGLAAFNMEDFDTALQSFKQATAEQPINGFFYETLAWTQMCRGDFSSAAMSAKTATLMYNRKSENSVYPQLIAYFAYLETGDLSNAHASLKYAARNKPHNRWPAPVVDYLTDTIDAGELISFVGDSAQETEAHTYIGLKLRAKQQSHLAKAHLDWVARNGDARVFEYTLARALNLQDNVALLAPKADTEAQ</sequence>
<evidence type="ECO:0000256" key="1">
    <source>
        <dbReference type="ARBA" id="ARBA00022737"/>
    </source>
</evidence>
<gene>
    <name evidence="4" type="ORF">QEH59_07270</name>
</gene>
<evidence type="ECO:0000313" key="5">
    <source>
        <dbReference type="Proteomes" id="UP001243717"/>
    </source>
</evidence>
<reference evidence="4 5" key="1">
    <citation type="submission" date="2023-04" db="EMBL/GenBank/DDBJ databases">
        <title>A novel bacteria isolated from coastal sediment.</title>
        <authorList>
            <person name="Liu X.-J."/>
            <person name="Du Z.-J."/>
        </authorList>
    </citation>
    <scope>NUCLEOTIDE SEQUENCE [LARGE SCALE GENOMIC DNA]</scope>
    <source>
        <strain evidence="4 5">SDUM461004</strain>
    </source>
</reference>
<dbReference type="Proteomes" id="UP001243717">
    <property type="component" value="Unassembled WGS sequence"/>
</dbReference>
<dbReference type="Pfam" id="PF13432">
    <property type="entry name" value="TPR_16"/>
    <property type="match status" value="1"/>
</dbReference>
<protein>
    <submittedName>
        <fullName evidence="4">Tetratricopeptide repeat protein</fullName>
    </submittedName>
</protein>
<evidence type="ECO:0000313" key="4">
    <source>
        <dbReference type="EMBL" id="MDQ8194219.1"/>
    </source>
</evidence>
<proteinExistence type="predicted"/>
<dbReference type="InterPro" id="IPR019734">
    <property type="entry name" value="TPR_rpt"/>
</dbReference>
<dbReference type="Gene3D" id="1.25.40.10">
    <property type="entry name" value="Tetratricopeptide repeat domain"/>
    <property type="match status" value="1"/>
</dbReference>
<feature type="repeat" description="TPR" evidence="3">
    <location>
        <begin position="110"/>
        <end position="143"/>
    </location>
</feature>
<comment type="caution">
    <text evidence="4">The sequence shown here is derived from an EMBL/GenBank/DDBJ whole genome shotgun (WGS) entry which is preliminary data.</text>
</comment>
<keyword evidence="5" id="KW-1185">Reference proteome</keyword>
<dbReference type="InterPro" id="IPR051685">
    <property type="entry name" value="Ycf3/AcsC/BcsC/TPR_MFPF"/>
</dbReference>
<dbReference type="Pfam" id="PF13181">
    <property type="entry name" value="TPR_8"/>
    <property type="match status" value="1"/>
</dbReference>
<keyword evidence="1" id="KW-0677">Repeat</keyword>